<reference evidence="8" key="1">
    <citation type="journal article" date="2019" name="Int. J. Syst. Evol. Microbiol.">
        <title>The Global Catalogue of Microorganisms (GCM) 10K type strain sequencing project: providing services to taxonomists for standard genome sequencing and annotation.</title>
        <authorList>
            <consortium name="The Broad Institute Genomics Platform"/>
            <consortium name="The Broad Institute Genome Sequencing Center for Infectious Disease"/>
            <person name="Wu L."/>
            <person name="Ma J."/>
        </authorList>
    </citation>
    <scope>NUCLEOTIDE SEQUENCE [LARGE SCALE GENOMIC DNA]</scope>
    <source>
        <strain evidence="8">CGMCC 1.12477</strain>
    </source>
</reference>
<feature type="transmembrane region" description="Helical" evidence="5">
    <location>
        <begin position="283"/>
        <end position="305"/>
    </location>
</feature>
<evidence type="ECO:0000256" key="4">
    <source>
        <dbReference type="ARBA" id="ARBA00023136"/>
    </source>
</evidence>
<proteinExistence type="predicted"/>
<feature type="transmembrane region" description="Helical" evidence="5">
    <location>
        <begin position="217"/>
        <end position="237"/>
    </location>
</feature>
<feature type="transmembrane region" description="Helical" evidence="5">
    <location>
        <begin position="44"/>
        <end position="65"/>
    </location>
</feature>
<dbReference type="InterPro" id="IPR044880">
    <property type="entry name" value="NCX_ion-bd_dom_sf"/>
</dbReference>
<organism evidence="7 8">
    <name type="scientific">Nocardioides aestuarii</name>
    <dbReference type="NCBI Taxonomy" id="252231"/>
    <lineage>
        <taxon>Bacteria</taxon>
        <taxon>Bacillati</taxon>
        <taxon>Actinomycetota</taxon>
        <taxon>Actinomycetes</taxon>
        <taxon>Propionibacteriales</taxon>
        <taxon>Nocardioidaceae</taxon>
        <taxon>Nocardioides</taxon>
    </lineage>
</organism>
<keyword evidence="8" id="KW-1185">Reference proteome</keyword>
<feature type="transmembrane region" description="Helical" evidence="5">
    <location>
        <begin position="349"/>
        <end position="380"/>
    </location>
</feature>
<protein>
    <recommendedName>
        <fullName evidence="6">Sodium/calcium exchanger membrane region domain-containing protein</fullName>
    </recommendedName>
</protein>
<gene>
    <name evidence="7" type="ORF">ACFSDE_05005</name>
</gene>
<keyword evidence="2 5" id="KW-0812">Transmembrane</keyword>
<dbReference type="Pfam" id="PF01699">
    <property type="entry name" value="Na_Ca_ex"/>
    <property type="match status" value="1"/>
</dbReference>
<dbReference type="InterPro" id="IPR004837">
    <property type="entry name" value="NaCa_Exmemb"/>
</dbReference>
<dbReference type="EMBL" id="JBHUGD010000003">
    <property type="protein sequence ID" value="MFD1946139.1"/>
    <property type="molecule type" value="Genomic_DNA"/>
</dbReference>
<evidence type="ECO:0000256" key="5">
    <source>
        <dbReference type="SAM" id="Phobius"/>
    </source>
</evidence>
<accession>A0ABW4THM0</accession>
<comment type="subcellular location">
    <subcellularLocation>
        <location evidence="1">Membrane</location>
        <topology evidence="1">Multi-pass membrane protein</topology>
    </subcellularLocation>
</comment>
<name>A0ABW4THM0_9ACTN</name>
<feature type="transmembrane region" description="Helical" evidence="5">
    <location>
        <begin position="71"/>
        <end position="92"/>
    </location>
</feature>
<keyword evidence="4 5" id="KW-0472">Membrane</keyword>
<feature type="transmembrane region" description="Helical" evidence="5">
    <location>
        <begin position="20"/>
        <end position="37"/>
    </location>
</feature>
<feature type="transmembrane region" description="Helical" evidence="5">
    <location>
        <begin position="325"/>
        <end position="342"/>
    </location>
</feature>
<dbReference type="Proteomes" id="UP001597351">
    <property type="component" value="Unassembled WGS sequence"/>
</dbReference>
<evidence type="ECO:0000313" key="8">
    <source>
        <dbReference type="Proteomes" id="UP001597351"/>
    </source>
</evidence>
<sequence length="408" mass="41893">MTEASPLRADPAGGPAWQRQVGAAAVCATTGVVAHVVGAALPPYLALVLLGTGLVGAGFLMAWAADAGESVFSGGLVLAAVALLTVLPEFVIEIRFAYIQATDLVTANLTGATRLLLTGAAAVPLLVAWVARARAERTETLTLGENRRLELATLAVTALFAVQIVIRGQLSAVDGVILVAFYVLYARRVQGTLGERAAVAGVPAGLVALPVDRRRPAIAGMIAFAGVVVLIVANPFADAILAAGTALGMDPYLLIQSAVPVATEAPEFVVVGVLVANHRPAQGLALFLASSVSQWTLGMGLLPLAYLAGGGGPAMALAPREQLEITFTIACTLFIVASLSTLRPTRVDAALIGAVFLVQLAYPSPAVRLAATVVIGVFAADLLWENRREVGASLRSVRRRGPGPAPTA</sequence>
<evidence type="ECO:0000256" key="1">
    <source>
        <dbReference type="ARBA" id="ARBA00004141"/>
    </source>
</evidence>
<feature type="transmembrane region" description="Helical" evidence="5">
    <location>
        <begin position="151"/>
        <end position="184"/>
    </location>
</feature>
<feature type="transmembrane region" description="Helical" evidence="5">
    <location>
        <begin position="112"/>
        <end position="131"/>
    </location>
</feature>
<dbReference type="RefSeq" id="WP_343916048.1">
    <property type="nucleotide sequence ID" value="NZ_BAAAJT010000002.1"/>
</dbReference>
<feature type="domain" description="Sodium/calcium exchanger membrane region" evidence="6">
    <location>
        <begin position="47"/>
        <end position="186"/>
    </location>
</feature>
<evidence type="ECO:0000256" key="3">
    <source>
        <dbReference type="ARBA" id="ARBA00022989"/>
    </source>
</evidence>
<evidence type="ECO:0000259" key="6">
    <source>
        <dbReference type="Pfam" id="PF01699"/>
    </source>
</evidence>
<evidence type="ECO:0000256" key="2">
    <source>
        <dbReference type="ARBA" id="ARBA00022692"/>
    </source>
</evidence>
<keyword evidence="3 5" id="KW-1133">Transmembrane helix</keyword>
<dbReference type="Gene3D" id="1.20.1420.30">
    <property type="entry name" value="NCX, central ion-binding region"/>
    <property type="match status" value="1"/>
</dbReference>
<feature type="transmembrane region" description="Helical" evidence="5">
    <location>
        <begin position="257"/>
        <end position="276"/>
    </location>
</feature>
<comment type="caution">
    <text evidence="7">The sequence shown here is derived from an EMBL/GenBank/DDBJ whole genome shotgun (WGS) entry which is preliminary data.</text>
</comment>
<evidence type="ECO:0000313" key="7">
    <source>
        <dbReference type="EMBL" id="MFD1946139.1"/>
    </source>
</evidence>